<evidence type="ECO:0000313" key="10">
    <source>
        <dbReference type="Proteomes" id="UP000886874"/>
    </source>
</evidence>
<organism evidence="9 10">
    <name type="scientific">Candidatus Avoscillospira stercorigallinarum</name>
    <dbReference type="NCBI Taxonomy" id="2840708"/>
    <lineage>
        <taxon>Bacteria</taxon>
        <taxon>Bacillati</taxon>
        <taxon>Bacillota</taxon>
        <taxon>Clostridia</taxon>
        <taxon>Eubacteriales</taxon>
        <taxon>Oscillospiraceae</taxon>
        <taxon>Oscillospiraceae incertae sedis</taxon>
        <taxon>Candidatus Avoscillospira</taxon>
    </lineage>
</organism>
<keyword evidence="4 7" id="KW-0812">Transmembrane</keyword>
<evidence type="ECO:0000256" key="6">
    <source>
        <dbReference type="ARBA" id="ARBA00023136"/>
    </source>
</evidence>
<evidence type="ECO:0000256" key="4">
    <source>
        <dbReference type="ARBA" id="ARBA00022692"/>
    </source>
</evidence>
<dbReference type="InterPro" id="IPR007353">
    <property type="entry name" value="DUF421"/>
</dbReference>
<dbReference type="InterPro" id="IPR023090">
    <property type="entry name" value="UPF0702_alpha/beta_dom_sf"/>
</dbReference>
<protein>
    <submittedName>
        <fullName evidence="9">DUF421 domain-containing protein</fullName>
    </submittedName>
</protein>
<dbReference type="AlphaFoldDB" id="A0A9D0Z6T7"/>
<dbReference type="Pfam" id="PF04239">
    <property type="entry name" value="DUF421"/>
    <property type="match status" value="1"/>
</dbReference>
<dbReference type="PANTHER" id="PTHR34582">
    <property type="entry name" value="UPF0702 TRANSMEMBRANE PROTEIN YCAP"/>
    <property type="match status" value="1"/>
</dbReference>
<name>A0A9D0Z6T7_9FIRM</name>
<dbReference type="PANTHER" id="PTHR34582:SF6">
    <property type="entry name" value="UPF0702 TRANSMEMBRANE PROTEIN YCAP"/>
    <property type="match status" value="1"/>
</dbReference>
<dbReference type="Proteomes" id="UP000886874">
    <property type="component" value="Unassembled WGS sequence"/>
</dbReference>
<feature type="transmembrane region" description="Helical" evidence="7">
    <location>
        <begin position="60"/>
        <end position="80"/>
    </location>
</feature>
<dbReference type="GO" id="GO:0005886">
    <property type="term" value="C:plasma membrane"/>
    <property type="evidence" value="ECO:0007669"/>
    <property type="project" value="UniProtKB-SubCell"/>
</dbReference>
<accession>A0A9D0Z6T7</accession>
<evidence type="ECO:0000259" key="8">
    <source>
        <dbReference type="Pfam" id="PF04239"/>
    </source>
</evidence>
<reference evidence="9" key="2">
    <citation type="journal article" date="2021" name="PeerJ">
        <title>Extensive microbial diversity within the chicken gut microbiome revealed by metagenomics and culture.</title>
        <authorList>
            <person name="Gilroy R."/>
            <person name="Ravi A."/>
            <person name="Getino M."/>
            <person name="Pursley I."/>
            <person name="Horton D.L."/>
            <person name="Alikhan N.F."/>
            <person name="Baker D."/>
            <person name="Gharbi K."/>
            <person name="Hall N."/>
            <person name="Watson M."/>
            <person name="Adriaenssens E.M."/>
            <person name="Foster-Nyarko E."/>
            <person name="Jarju S."/>
            <person name="Secka A."/>
            <person name="Antonio M."/>
            <person name="Oren A."/>
            <person name="Chaudhuri R.R."/>
            <person name="La Ragione R."/>
            <person name="Hildebrand F."/>
            <person name="Pallen M.J."/>
        </authorList>
    </citation>
    <scope>NUCLEOTIDE SEQUENCE</scope>
    <source>
        <strain evidence="9">ChiSjej2B20-13462</strain>
    </source>
</reference>
<keyword evidence="3" id="KW-1003">Cell membrane</keyword>
<evidence type="ECO:0000256" key="2">
    <source>
        <dbReference type="ARBA" id="ARBA00006448"/>
    </source>
</evidence>
<keyword evidence="5 7" id="KW-1133">Transmembrane helix</keyword>
<comment type="subcellular location">
    <subcellularLocation>
        <location evidence="1">Cell membrane</location>
        <topology evidence="1">Multi-pass membrane protein</topology>
    </subcellularLocation>
</comment>
<gene>
    <name evidence="9" type="ORF">IAA67_07720</name>
</gene>
<sequence length="224" mass="25088">MLICLFRTVILYALLILVIRLMGKRQLGEMGPLEFVVAILIADLASVPMQDLAIPLLSGIIPILTILAAELLLSVLCYRFPMWRRLFSGKPVILMENGTLLQKNLSKTRITPDELTELLREKEVVDLRTVQYAILETNGQISALVYPEEKPASAREAGIPVQPMGFPVTIISSGRLLRENLPVAGRTEDWVEGVLRDHRCRVRDVYLLTVEPGGQIYLSVRGQE</sequence>
<evidence type="ECO:0000256" key="3">
    <source>
        <dbReference type="ARBA" id="ARBA00022475"/>
    </source>
</evidence>
<keyword evidence="6 7" id="KW-0472">Membrane</keyword>
<evidence type="ECO:0000256" key="7">
    <source>
        <dbReference type="SAM" id="Phobius"/>
    </source>
</evidence>
<reference evidence="9" key="1">
    <citation type="submission" date="2020-10" db="EMBL/GenBank/DDBJ databases">
        <authorList>
            <person name="Gilroy R."/>
        </authorList>
    </citation>
    <scope>NUCLEOTIDE SEQUENCE</scope>
    <source>
        <strain evidence="9">ChiSjej2B20-13462</strain>
    </source>
</reference>
<dbReference type="Gene3D" id="3.30.240.20">
    <property type="entry name" value="bsu07140 like domains"/>
    <property type="match status" value="2"/>
</dbReference>
<dbReference type="EMBL" id="DVFN01000109">
    <property type="protein sequence ID" value="HIQ70199.1"/>
    <property type="molecule type" value="Genomic_DNA"/>
</dbReference>
<evidence type="ECO:0000256" key="5">
    <source>
        <dbReference type="ARBA" id="ARBA00022989"/>
    </source>
</evidence>
<comment type="caution">
    <text evidence="9">The sequence shown here is derived from an EMBL/GenBank/DDBJ whole genome shotgun (WGS) entry which is preliminary data.</text>
</comment>
<proteinExistence type="inferred from homology"/>
<comment type="similarity">
    <text evidence="2">Belongs to the UPF0702 family.</text>
</comment>
<feature type="domain" description="YetF C-terminal" evidence="8">
    <location>
        <begin position="83"/>
        <end position="210"/>
    </location>
</feature>
<evidence type="ECO:0000313" key="9">
    <source>
        <dbReference type="EMBL" id="HIQ70199.1"/>
    </source>
</evidence>
<feature type="transmembrane region" description="Helical" evidence="7">
    <location>
        <begin position="6"/>
        <end position="23"/>
    </location>
</feature>
<evidence type="ECO:0000256" key="1">
    <source>
        <dbReference type="ARBA" id="ARBA00004651"/>
    </source>
</evidence>